<evidence type="ECO:0000313" key="2">
    <source>
        <dbReference type="Proteomes" id="UP000821865"/>
    </source>
</evidence>
<proteinExistence type="predicted"/>
<gene>
    <name evidence="1" type="ORF">HPB49_013388</name>
</gene>
<dbReference type="Proteomes" id="UP000821865">
    <property type="component" value="Chromosome 7"/>
</dbReference>
<reference evidence="1" key="1">
    <citation type="submission" date="2020-05" db="EMBL/GenBank/DDBJ databases">
        <title>Large-scale comparative analyses of tick genomes elucidate their genetic diversity and vector capacities.</title>
        <authorList>
            <person name="Jia N."/>
            <person name="Wang J."/>
            <person name="Shi W."/>
            <person name="Du L."/>
            <person name="Sun Y."/>
            <person name="Zhan W."/>
            <person name="Jiang J."/>
            <person name="Wang Q."/>
            <person name="Zhang B."/>
            <person name="Ji P."/>
            <person name="Sakyi L.B."/>
            <person name="Cui X."/>
            <person name="Yuan T."/>
            <person name="Jiang B."/>
            <person name="Yang W."/>
            <person name="Lam T.T.-Y."/>
            <person name="Chang Q."/>
            <person name="Ding S."/>
            <person name="Wang X."/>
            <person name="Zhu J."/>
            <person name="Ruan X."/>
            <person name="Zhao L."/>
            <person name="Wei J."/>
            <person name="Que T."/>
            <person name="Du C."/>
            <person name="Cheng J."/>
            <person name="Dai P."/>
            <person name="Han X."/>
            <person name="Huang E."/>
            <person name="Gao Y."/>
            <person name="Liu J."/>
            <person name="Shao H."/>
            <person name="Ye R."/>
            <person name="Li L."/>
            <person name="Wei W."/>
            <person name="Wang X."/>
            <person name="Wang C."/>
            <person name="Yang T."/>
            <person name="Huo Q."/>
            <person name="Li W."/>
            <person name="Guo W."/>
            <person name="Chen H."/>
            <person name="Zhou L."/>
            <person name="Ni X."/>
            <person name="Tian J."/>
            <person name="Zhou Y."/>
            <person name="Sheng Y."/>
            <person name="Liu T."/>
            <person name="Pan Y."/>
            <person name="Xia L."/>
            <person name="Li J."/>
            <person name="Zhao F."/>
            <person name="Cao W."/>
        </authorList>
    </citation>
    <scope>NUCLEOTIDE SEQUENCE</scope>
    <source>
        <strain evidence="1">Dsil-2018</strain>
    </source>
</reference>
<name>A0ACB8CFB6_DERSI</name>
<evidence type="ECO:0000313" key="1">
    <source>
        <dbReference type="EMBL" id="KAH7941409.1"/>
    </source>
</evidence>
<comment type="caution">
    <text evidence="1">The sequence shown here is derived from an EMBL/GenBank/DDBJ whole genome shotgun (WGS) entry which is preliminary data.</text>
</comment>
<protein>
    <submittedName>
        <fullName evidence="1">Uncharacterized protein</fullName>
    </submittedName>
</protein>
<organism evidence="1 2">
    <name type="scientific">Dermacentor silvarum</name>
    <name type="common">Tick</name>
    <dbReference type="NCBI Taxonomy" id="543639"/>
    <lineage>
        <taxon>Eukaryota</taxon>
        <taxon>Metazoa</taxon>
        <taxon>Ecdysozoa</taxon>
        <taxon>Arthropoda</taxon>
        <taxon>Chelicerata</taxon>
        <taxon>Arachnida</taxon>
        <taxon>Acari</taxon>
        <taxon>Parasitiformes</taxon>
        <taxon>Ixodida</taxon>
        <taxon>Ixodoidea</taxon>
        <taxon>Ixodidae</taxon>
        <taxon>Rhipicephalinae</taxon>
        <taxon>Dermacentor</taxon>
    </lineage>
</organism>
<keyword evidence="2" id="KW-1185">Reference proteome</keyword>
<sequence>MNAADRRPLPEPHSAVPHVRRRYREQERHLHSASTPLHPRRSPFVIAYTTLTVSVAIPVMQLESVLGQFTGAGNIGIFDTVPGMRGLGHTMTFYFTLGMTIFSLPALGLVLRAHEENGALQQRAGTHNAALPALARGRRGGRSRTARPRCSSPSPSTATSARSAATTVRRALLVSSFDSRVLRLSADGHDVVHPEIAIAMAALWLLVFAATKNGLQNAEYAVYVIASLTITTLILMLVNSLALKYSDRGMNLLVRAPLSGVVSYELWRDALKVTISNIGIFSGGFLSVARFNIFKTKIGTFSTIVALMQLISSLLYGLLFYAHVGFLSSVKDTDIEHILESVDIEHVIMPETLTILDTTRFWCQCISPGC</sequence>
<accession>A0ACB8CFB6</accession>
<dbReference type="EMBL" id="CM023476">
    <property type="protein sequence ID" value="KAH7941409.1"/>
    <property type="molecule type" value="Genomic_DNA"/>
</dbReference>